<feature type="domain" description="Thiamine-binding protein" evidence="3">
    <location>
        <begin position="4"/>
        <end position="97"/>
    </location>
</feature>
<evidence type="ECO:0000256" key="2">
    <source>
        <dbReference type="SAM" id="MobiDB-lite"/>
    </source>
</evidence>
<dbReference type="Gene3D" id="3.30.70.930">
    <property type="match status" value="1"/>
</dbReference>
<proteinExistence type="inferred from homology"/>
<name>A0A7X0VTU5_9BACL</name>
<dbReference type="Proteomes" id="UP000564644">
    <property type="component" value="Unassembled WGS sequence"/>
</dbReference>
<evidence type="ECO:0000259" key="3">
    <source>
        <dbReference type="Pfam" id="PF01910"/>
    </source>
</evidence>
<keyword evidence="5" id="KW-1185">Reference proteome</keyword>
<sequence length="106" mass="11947">MAIVQATIIPVGTGDTSVSEYVAAIQDVLSSAPEPVKHQMTPMSTIIEGELDDVLAVIRRMHEVPFQKGVRRVSTSITIDDRRDKPSTMEQKMRSVEDKRQMDRHR</sequence>
<evidence type="ECO:0000313" key="4">
    <source>
        <dbReference type="EMBL" id="MBB6730269.1"/>
    </source>
</evidence>
<dbReference type="PANTHER" id="PTHR33777:SF1">
    <property type="entry name" value="UPF0045 PROTEIN ECM15"/>
    <property type="match status" value="1"/>
</dbReference>
<organism evidence="4 5">
    <name type="scientific">Cohnella zeiphila</name>
    <dbReference type="NCBI Taxonomy" id="2761120"/>
    <lineage>
        <taxon>Bacteria</taxon>
        <taxon>Bacillati</taxon>
        <taxon>Bacillota</taxon>
        <taxon>Bacilli</taxon>
        <taxon>Bacillales</taxon>
        <taxon>Paenibacillaceae</taxon>
        <taxon>Cohnella</taxon>
    </lineage>
</organism>
<dbReference type="NCBIfam" id="TIGR00106">
    <property type="entry name" value="MTH1187 family thiamine-binding protein"/>
    <property type="match status" value="1"/>
</dbReference>
<dbReference type="AlphaFoldDB" id="A0A7X0VTU5"/>
<dbReference type="SUPFAM" id="SSF89957">
    <property type="entry name" value="MTH1187/YkoF-like"/>
    <property type="match status" value="1"/>
</dbReference>
<protein>
    <submittedName>
        <fullName evidence="4">MTH1187 family thiamine-binding protein</fullName>
    </submittedName>
</protein>
<dbReference type="InterPro" id="IPR029756">
    <property type="entry name" value="MTH1187/YkoF-like"/>
</dbReference>
<dbReference type="Pfam" id="PF01910">
    <property type="entry name" value="Thiamine_BP"/>
    <property type="match status" value="1"/>
</dbReference>
<dbReference type="InterPro" id="IPR002767">
    <property type="entry name" value="Thiamine_BP"/>
</dbReference>
<reference evidence="4 5" key="1">
    <citation type="submission" date="2020-08" db="EMBL/GenBank/DDBJ databases">
        <title>Cohnella phylogeny.</title>
        <authorList>
            <person name="Dunlap C."/>
        </authorList>
    </citation>
    <scope>NUCLEOTIDE SEQUENCE [LARGE SCALE GENOMIC DNA]</scope>
    <source>
        <strain evidence="4 5">CBP 2801</strain>
    </source>
</reference>
<dbReference type="InterPro" id="IPR051614">
    <property type="entry name" value="UPF0045_domain"/>
</dbReference>
<gene>
    <name evidence="4" type="ORF">H7C18_05100</name>
</gene>
<comment type="caution">
    <text evidence="4">The sequence shown here is derived from an EMBL/GenBank/DDBJ whole genome shotgun (WGS) entry which is preliminary data.</text>
</comment>
<feature type="compositionally biased region" description="Basic and acidic residues" evidence="2">
    <location>
        <begin position="79"/>
        <end position="106"/>
    </location>
</feature>
<dbReference type="GO" id="GO:0005829">
    <property type="term" value="C:cytosol"/>
    <property type="evidence" value="ECO:0007669"/>
    <property type="project" value="TreeGrafter"/>
</dbReference>
<accession>A0A7X0VTU5</accession>
<comment type="similarity">
    <text evidence="1">Belongs to the UPF0045 family.</text>
</comment>
<dbReference type="EMBL" id="JACJVO010000007">
    <property type="protein sequence ID" value="MBB6730269.1"/>
    <property type="molecule type" value="Genomic_DNA"/>
</dbReference>
<evidence type="ECO:0000313" key="5">
    <source>
        <dbReference type="Proteomes" id="UP000564644"/>
    </source>
</evidence>
<dbReference type="PANTHER" id="PTHR33777">
    <property type="entry name" value="UPF0045 PROTEIN ECM15"/>
    <property type="match status" value="1"/>
</dbReference>
<dbReference type="RefSeq" id="WP_185127947.1">
    <property type="nucleotide sequence ID" value="NZ_JACJVO010000007.1"/>
</dbReference>
<evidence type="ECO:0000256" key="1">
    <source>
        <dbReference type="ARBA" id="ARBA00010272"/>
    </source>
</evidence>
<feature type="region of interest" description="Disordered" evidence="2">
    <location>
        <begin position="78"/>
        <end position="106"/>
    </location>
</feature>